<proteinExistence type="predicted"/>
<organism evidence="1 2">
    <name type="scientific">Fusarium oxysporum f. sp. raphani 54005</name>
    <dbReference type="NCBI Taxonomy" id="1089458"/>
    <lineage>
        <taxon>Eukaryota</taxon>
        <taxon>Fungi</taxon>
        <taxon>Dikarya</taxon>
        <taxon>Ascomycota</taxon>
        <taxon>Pezizomycotina</taxon>
        <taxon>Sordariomycetes</taxon>
        <taxon>Hypocreomycetidae</taxon>
        <taxon>Hypocreales</taxon>
        <taxon>Nectriaceae</taxon>
        <taxon>Fusarium</taxon>
        <taxon>Fusarium oxysporum species complex</taxon>
    </lineage>
</organism>
<gene>
    <name evidence="1" type="ORF">FOQG_16116</name>
</gene>
<protein>
    <submittedName>
        <fullName evidence="1">Uncharacterized protein</fullName>
    </submittedName>
</protein>
<dbReference type="HOGENOM" id="CLU_009123_7_1_1"/>
<evidence type="ECO:0000313" key="1">
    <source>
        <dbReference type="EMBL" id="EXK79272.1"/>
    </source>
</evidence>
<sequence>MDVYSQMAGELAAKLSIRYFALTPFIFATQEEEGGARRLLAEDILSIKDWRVLGEVNEILKPMYLQTMWTRGWGEGDSHGRLWKVLIGMEYLLKHFEDWKVFYSGVMEEAMEESEMDTVERLATASANFPEPNGRPSRIRHLSARFEEDEVYALPQQSQPPRFAKPALPLHPWADYSTAEKPSAPETPQ</sequence>
<dbReference type="Proteomes" id="UP000030663">
    <property type="component" value="Unassembled WGS sequence"/>
</dbReference>
<accession>X0C9B7</accession>
<name>X0C9B7_FUSOX</name>
<dbReference type="OrthoDB" id="5062167at2759"/>
<reference evidence="1 2" key="1">
    <citation type="submission" date="2011-11" db="EMBL/GenBank/DDBJ databases">
        <title>The Genome Sequence of Fusarium oxysporum PHW815.</title>
        <authorList>
            <consortium name="The Broad Institute Genome Sequencing Platform"/>
            <person name="Ma L.-J."/>
            <person name="Gale L.R."/>
            <person name="Schwartz D.C."/>
            <person name="Zhou S."/>
            <person name="Corby-Kistler H."/>
            <person name="Young S.K."/>
            <person name="Zeng Q."/>
            <person name="Gargeya S."/>
            <person name="Fitzgerald M."/>
            <person name="Haas B."/>
            <person name="Abouelleil A."/>
            <person name="Alvarado L."/>
            <person name="Arachchi H.M."/>
            <person name="Berlin A."/>
            <person name="Brown A."/>
            <person name="Chapman S.B."/>
            <person name="Chen Z."/>
            <person name="Dunbar C."/>
            <person name="Freedman E."/>
            <person name="Gearin G."/>
            <person name="Goldberg J."/>
            <person name="Griggs A."/>
            <person name="Gujja S."/>
            <person name="Heiman D."/>
            <person name="Howarth C."/>
            <person name="Larson L."/>
            <person name="Lui A."/>
            <person name="MacDonald P.J.P."/>
            <person name="Montmayeur A."/>
            <person name="Murphy C."/>
            <person name="Neiman D."/>
            <person name="Pearson M."/>
            <person name="Priest M."/>
            <person name="Roberts A."/>
            <person name="Saif S."/>
            <person name="Shea T."/>
            <person name="Shenoy N."/>
            <person name="Sisk P."/>
            <person name="Stolte C."/>
            <person name="Sykes S."/>
            <person name="Wortman J."/>
            <person name="Nusbaum C."/>
            <person name="Birren B."/>
        </authorList>
    </citation>
    <scope>NUCLEOTIDE SEQUENCE [LARGE SCALE GENOMIC DNA]</scope>
    <source>
        <strain evidence="1 2">54005</strain>
    </source>
</reference>
<dbReference type="AlphaFoldDB" id="X0C9B7"/>
<dbReference type="EMBL" id="JH658475">
    <property type="protein sequence ID" value="EXK79272.1"/>
    <property type="molecule type" value="Genomic_DNA"/>
</dbReference>
<keyword evidence="2" id="KW-1185">Reference proteome</keyword>
<evidence type="ECO:0000313" key="2">
    <source>
        <dbReference type="Proteomes" id="UP000030663"/>
    </source>
</evidence>